<protein>
    <submittedName>
        <fullName evidence="1">Uncharacterized protein</fullName>
    </submittedName>
</protein>
<reference evidence="1 2" key="1">
    <citation type="submission" date="2018-04" db="EMBL/GenBank/DDBJ databases">
        <title>Pararhodobacter oceanense sp. nov., isolated from marine intertidal sediment.</title>
        <authorList>
            <person name="Wang X.-L."/>
            <person name="Du Z.-J."/>
        </authorList>
    </citation>
    <scope>NUCLEOTIDE SEQUENCE [LARGE SCALE GENOMIC DNA]</scope>
    <source>
        <strain evidence="1 2">AM505</strain>
    </source>
</reference>
<evidence type="ECO:0000313" key="2">
    <source>
        <dbReference type="Proteomes" id="UP000245911"/>
    </source>
</evidence>
<keyword evidence="2" id="KW-1185">Reference proteome</keyword>
<accession>A0A2T8HY17</accession>
<comment type="caution">
    <text evidence="1">The sequence shown here is derived from an EMBL/GenBank/DDBJ whole genome shotgun (WGS) entry which is preliminary data.</text>
</comment>
<evidence type="ECO:0000313" key="1">
    <source>
        <dbReference type="EMBL" id="PVH30328.1"/>
    </source>
</evidence>
<dbReference type="AlphaFoldDB" id="A0A2T8HY17"/>
<name>A0A2T8HY17_9RHOB</name>
<gene>
    <name evidence="1" type="ORF">DDE20_01880</name>
</gene>
<dbReference type="EMBL" id="QDKM01000001">
    <property type="protein sequence ID" value="PVH30328.1"/>
    <property type="molecule type" value="Genomic_DNA"/>
</dbReference>
<organism evidence="1 2">
    <name type="scientific">Pararhodobacter oceanensis</name>
    <dbReference type="NCBI Taxonomy" id="2172121"/>
    <lineage>
        <taxon>Bacteria</taxon>
        <taxon>Pseudomonadati</taxon>
        <taxon>Pseudomonadota</taxon>
        <taxon>Alphaproteobacteria</taxon>
        <taxon>Rhodobacterales</taxon>
        <taxon>Paracoccaceae</taxon>
        <taxon>Pararhodobacter</taxon>
    </lineage>
</organism>
<sequence length="227" mass="24212">MLSELLAKGSNGTGALNEGGFWHFIAAVAQGRGITENLHAAGLEAVNEVPQSPVSTFNSRQHRAYHIRLLAQLILGLGASPDHVSVLPSNFNHGAVVADLLQMLEGPGGMGEAAPQMLYSNRQAATALIRYARQRLVGTVLWRIGHTGKTQDAVWRDLMGDDAEKTRLDRWLKALGGRRGEFGRSALVAGQAGDLSSPYAASNEELAEVVELANSGPGKPRAKSSRK</sequence>
<dbReference type="Proteomes" id="UP000245911">
    <property type="component" value="Unassembled WGS sequence"/>
</dbReference>
<proteinExistence type="predicted"/>